<gene>
    <name evidence="2" type="ORF">CWE08_05780</name>
</gene>
<organism evidence="2 3">
    <name type="scientific">Aliidiomarina iranensis</name>
    <dbReference type="NCBI Taxonomy" id="1434071"/>
    <lineage>
        <taxon>Bacteria</taxon>
        <taxon>Pseudomonadati</taxon>
        <taxon>Pseudomonadota</taxon>
        <taxon>Gammaproteobacteria</taxon>
        <taxon>Alteromonadales</taxon>
        <taxon>Idiomarinaceae</taxon>
        <taxon>Aliidiomarina</taxon>
    </lineage>
</organism>
<dbReference type="AlphaFoldDB" id="A0A432VWM0"/>
<reference evidence="3" key="1">
    <citation type="journal article" date="2018" name="Front. Microbiol.">
        <title>Genome-Based Analysis Reveals the Taxonomy and Diversity of the Family Idiomarinaceae.</title>
        <authorList>
            <person name="Liu Y."/>
            <person name="Lai Q."/>
            <person name="Shao Z."/>
        </authorList>
    </citation>
    <scope>NUCLEOTIDE SEQUENCE [LARGE SCALE GENOMIC DNA]</scope>
    <source>
        <strain evidence="3">GBPy7</strain>
    </source>
</reference>
<sequence length="77" mass="8452">METLILAFVLMLIIIAGMSIGFLLQRKTISGSCGGIGALGMEKACDCDDPCDDKKARLAAEQERKKKEAAWQQNRIH</sequence>
<name>A0A432VWM0_9GAMM</name>
<dbReference type="Pfam" id="PF04400">
    <property type="entry name" value="NqrM"/>
    <property type="match status" value="1"/>
</dbReference>
<evidence type="ECO:0008006" key="4">
    <source>
        <dbReference type="Google" id="ProtNLM"/>
    </source>
</evidence>
<evidence type="ECO:0000313" key="3">
    <source>
        <dbReference type="Proteomes" id="UP000288395"/>
    </source>
</evidence>
<accession>A0A432VWM0</accession>
<dbReference type="PANTHER" id="PTHR40691:SF1">
    <property type="entry name" value="EXPORTED PROTEIN"/>
    <property type="match status" value="1"/>
</dbReference>
<dbReference type="RefSeq" id="WP_126766621.1">
    <property type="nucleotide sequence ID" value="NZ_PIPJ01000003.1"/>
</dbReference>
<dbReference type="Proteomes" id="UP000288395">
    <property type="component" value="Unassembled WGS sequence"/>
</dbReference>
<keyword evidence="1" id="KW-0812">Transmembrane</keyword>
<proteinExistence type="predicted"/>
<keyword evidence="1" id="KW-0472">Membrane</keyword>
<keyword evidence="1" id="KW-1133">Transmembrane helix</keyword>
<feature type="transmembrane region" description="Helical" evidence="1">
    <location>
        <begin position="6"/>
        <end position="24"/>
    </location>
</feature>
<evidence type="ECO:0000256" key="1">
    <source>
        <dbReference type="SAM" id="Phobius"/>
    </source>
</evidence>
<protein>
    <recommendedName>
        <fullName evidence="4">Na(+)-translocating NADH-quinone reductase subunit E</fullName>
    </recommendedName>
</protein>
<dbReference type="EMBL" id="PIPJ01000003">
    <property type="protein sequence ID" value="RUO21103.1"/>
    <property type="molecule type" value="Genomic_DNA"/>
</dbReference>
<keyword evidence="3" id="KW-1185">Reference proteome</keyword>
<evidence type="ECO:0000313" key="2">
    <source>
        <dbReference type="EMBL" id="RUO21103.1"/>
    </source>
</evidence>
<dbReference type="PANTHER" id="PTHR40691">
    <property type="entry name" value="(NA+)-NQR MATURATION NQRM"/>
    <property type="match status" value="1"/>
</dbReference>
<dbReference type="InterPro" id="IPR007495">
    <property type="entry name" value="NqrM"/>
</dbReference>
<comment type="caution">
    <text evidence="2">The sequence shown here is derived from an EMBL/GenBank/DDBJ whole genome shotgun (WGS) entry which is preliminary data.</text>
</comment>
<dbReference type="OrthoDB" id="5296227at2"/>